<keyword evidence="2" id="KW-0812">Transmembrane</keyword>
<organism evidence="3 4">
    <name type="scientific">Pyrrhoderma noxium</name>
    <dbReference type="NCBI Taxonomy" id="2282107"/>
    <lineage>
        <taxon>Eukaryota</taxon>
        <taxon>Fungi</taxon>
        <taxon>Dikarya</taxon>
        <taxon>Basidiomycota</taxon>
        <taxon>Agaricomycotina</taxon>
        <taxon>Agaricomycetes</taxon>
        <taxon>Hymenochaetales</taxon>
        <taxon>Hymenochaetaceae</taxon>
        <taxon>Pyrrhoderma</taxon>
    </lineage>
</organism>
<evidence type="ECO:0000256" key="2">
    <source>
        <dbReference type="SAM" id="Phobius"/>
    </source>
</evidence>
<gene>
    <name evidence="3" type="ORF">PNOK_0952600</name>
</gene>
<feature type="transmembrane region" description="Helical" evidence="2">
    <location>
        <begin position="490"/>
        <end position="512"/>
    </location>
</feature>
<feature type="compositionally biased region" description="Basic and acidic residues" evidence="1">
    <location>
        <begin position="655"/>
        <end position="666"/>
    </location>
</feature>
<dbReference type="Proteomes" id="UP000217199">
    <property type="component" value="Unassembled WGS sequence"/>
</dbReference>
<protein>
    <recommendedName>
        <fullName evidence="5">Transmembrane protein</fullName>
    </recommendedName>
</protein>
<evidence type="ECO:0000313" key="3">
    <source>
        <dbReference type="EMBL" id="PAV14973.1"/>
    </source>
</evidence>
<evidence type="ECO:0000313" key="4">
    <source>
        <dbReference type="Proteomes" id="UP000217199"/>
    </source>
</evidence>
<name>A0A286U5X4_9AGAM</name>
<reference evidence="3 4" key="1">
    <citation type="journal article" date="2017" name="Mol. Ecol.">
        <title>Comparative and population genomic landscape of Phellinus noxius: A hypervariable fungus causing root rot in trees.</title>
        <authorList>
            <person name="Chung C.L."/>
            <person name="Lee T.J."/>
            <person name="Akiba M."/>
            <person name="Lee H.H."/>
            <person name="Kuo T.H."/>
            <person name="Liu D."/>
            <person name="Ke H.M."/>
            <person name="Yokoi T."/>
            <person name="Roa M.B."/>
            <person name="Lu M.J."/>
            <person name="Chang Y.Y."/>
            <person name="Ann P.J."/>
            <person name="Tsai J.N."/>
            <person name="Chen C.Y."/>
            <person name="Tzean S.S."/>
            <person name="Ota Y."/>
            <person name="Hattori T."/>
            <person name="Sahashi N."/>
            <person name="Liou R.F."/>
            <person name="Kikuchi T."/>
            <person name="Tsai I.J."/>
        </authorList>
    </citation>
    <scope>NUCLEOTIDE SEQUENCE [LARGE SCALE GENOMIC DNA]</scope>
    <source>
        <strain evidence="3 4">FFPRI411160</strain>
    </source>
</reference>
<dbReference type="STRING" id="2282107.A0A286U5X4"/>
<keyword evidence="2" id="KW-0472">Membrane</keyword>
<proteinExistence type="predicted"/>
<evidence type="ECO:0008006" key="5">
    <source>
        <dbReference type="Google" id="ProtNLM"/>
    </source>
</evidence>
<feature type="transmembrane region" description="Helical" evidence="2">
    <location>
        <begin position="156"/>
        <end position="175"/>
    </location>
</feature>
<keyword evidence="4" id="KW-1185">Reference proteome</keyword>
<comment type="caution">
    <text evidence="3">The sequence shown here is derived from an EMBL/GenBank/DDBJ whole genome shotgun (WGS) entry which is preliminary data.</text>
</comment>
<feature type="transmembrane region" description="Helical" evidence="2">
    <location>
        <begin position="45"/>
        <end position="68"/>
    </location>
</feature>
<sequence length="666" mass="71944">MADRSEPLSPPLTASTKNFRESTHLIPAIKQKERPKSFEPPSMKLWVIIPAALVTIALGIGLEVALYFSNKNSGFSVREQNIFKFASTQFLTSFVPIAFVAPFVFLWDSKSWLVKRYQPYVNLAQKDTTAEDSLLLDYVSINKFYCLYIAYVKQHWLVFLSSLAAIAALLLQPLAGSIFDVNQFPHPQDSSAFSIRTLGLDPDRLQLTAFLAAAGYVIAAVSNNLPDPPFVHNNWATADFQAPFGNYLNGTINVNTTGVRTNATCSAPSSLVFTTSNLNLYSISATSSSGCSTEIQFVPESASQQYGVTNVSSCNEQKASLSAAFQPVFFWFFHADSASSGASNPMAAGVFCDPTLEVYNVNANASLNDGSLGNVTIVSPFTDSSNVTGDPLNGIPFNGVIFDPSPDGFVAARANATNSGVPGAILRSVLTNSSLSINAFNSLDGFVDQTSRVYTQHLALVAKNTYFLQQNATIPAVIISLRPRLVVEPLAGHALSVFLILIGLTMIFVGIAHHQVRKGVYLASAPGSIASAVTLTSHSGFGMFLNPFDTDASISKKLSPLRFRLDHRTGAILAVDAPGTAAANQKRYHDESDNENDVSNSKNEKSEKPLLSRGSTVLVGSDETSYERETRQSLLGHARPLSQPGYIVEPFTPPPRDESPSADREH</sequence>
<dbReference type="InParanoid" id="A0A286U5X4"/>
<dbReference type="PANTHER" id="PTHR37544">
    <property type="entry name" value="SPRAY-RELATED"/>
    <property type="match status" value="1"/>
</dbReference>
<feature type="transmembrane region" description="Helical" evidence="2">
    <location>
        <begin position="88"/>
        <end position="107"/>
    </location>
</feature>
<dbReference type="Pfam" id="PF11915">
    <property type="entry name" value="DUF3433"/>
    <property type="match status" value="1"/>
</dbReference>
<keyword evidence="2" id="KW-1133">Transmembrane helix</keyword>
<dbReference type="EMBL" id="NBII01000011">
    <property type="protein sequence ID" value="PAV14973.1"/>
    <property type="molecule type" value="Genomic_DNA"/>
</dbReference>
<dbReference type="OrthoDB" id="3248909at2759"/>
<dbReference type="AlphaFoldDB" id="A0A286U5X4"/>
<dbReference type="PANTHER" id="PTHR37544:SF3">
    <property type="entry name" value="SPRAY"/>
    <property type="match status" value="1"/>
</dbReference>
<feature type="region of interest" description="Disordered" evidence="1">
    <location>
        <begin position="583"/>
        <end position="666"/>
    </location>
</feature>
<evidence type="ECO:0000256" key="1">
    <source>
        <dbReference type="SAM" id="MobiDB-lite"/>
    </source>
</evidence>
<accession>A0A286U5X4</accession>
<dbReference type="InterPro" id="IPR021840">
    <property type="entry name" value="DUF3433"/>
</dbReference>